<protein>
    <submittedName>
        <fullName evidence="1">Uncharacterized protein</fullName>
    </submittedName>
</protein>
<dbReference type="Proteomes" id="UP001611494">
    <property type="component" value="Unassembled WGS sequence"/>
</dbReference>
<reference evidence="1 2" key="1">
    <citation type="submission" date="2024-10" db="EMBL/GenBank/DDBJ databases">
        <title>The Natural Products Discovery Center: Release of the First 8490 Sequenced Strains for Exploring Actinobacteria Biosynthetic Diversity.</title>
        <authorList>
            <person name="Kalkreuter E."/>
            <person name="Kautsar S.A."/>
            <person name="Yang D."/>
            <person name="Bader C.D."/>
            <person name="Teijaro C.N."/>
            <person name="Fluegel L."/>
            <person name="Davis C.M."/>
            <person name="Simpson J.R."/>
            <person name="Lauterbach L."/>
            <person name="Steele A.D."/>
            <person name="Gui C."/>
            <person name="Meng S."/>
            <person name="Li G."/>
            <person name="Viehrig K."/>
            <person name="Ye F."/>
            <person name="Su P."/>
            <person name="Kiefer A.F."/>
            <person name="Nichols A."/>
            <person name="Cepeda A.J."/>
            <person name="Yan W."/>
            <person name="Fan B."/>
            <person name="Jiang Y."/>
            <person name="Adhikari A."/>
            <person name="Zheng C.-J."/>
            <person name="Schuster L."/>
            <person name="Cowan T.M."/>
            <person name="Smanski M.J."/>
            <person name="Chevrette M.G."/>
            <person name="De Carvalho L.P.S."/>
            <person name="Shen B."/>
        </authorList>
    </citation>
    <scope>NUCLEOTIDE SEQUENCE [LARGE SCALE GENOMIC DNA]</scope>
    <source>
        <strain evidence="1 2">NPDC019377</strain>
    </source>
</reference>
<comment type="caution">
    <text evidence="1">The sequence shown here is derived from an EMBL/GenBank/DDBJ whole genome shotgun (WGS) entry which is preliminary data.</text>
</comment>
<accession>A0ABW7VV39</accession>
<name>A0ABW7VV39_9NOCA</name>
<dbReference type="RefSeq" id="WP_397061384.1">
    <property type="nucleotide sequence ID" value="NZ_JBIRYL010000001.1"/>
</dbReference>
<keyword evidence="2" id="KW-1185">Reference proteome</keyword>
<gene>
    <name evidence="1" type="ORF">ACH49Z_09585</name>
</gene>
<evidence type="ECO:0000313" key="2">
    <source>
        <dbReference type="Proteomes" id="UP001611494"/>
    </source>
</evidence>
<organism evidence="1 2">
    <name type="scientific">Nocardia testacea</name>
    <dbReference type="NCBI Taxonomy" id="248551"/>
    <lineage>
        <taxon>Bacteria</taxon>
        <taxon>Bacillati</taxon>
        <taxon>Actinomycetota</taxon>
        <taxon>Actinomycetes</taxon>
        <taxon>Mycobacteriales</taxon>
        <taxon>Nocardiaceae</taxon>
        <taxon>Nocardia</taxon>
    </lineage>
</organism>
<dbReference type="EMBL" id="JBIRYL010000001">
    <property type="protein sequence ID" value="MFI2230089.1"/>
    <property type="molecule type" value="Genomic_DNA"/>
</dbReference>
<evidence type="ECO:0000313" key="1">
    <source>
        <dbReference type="EMBL" id="MFI2230089.1"/>
    </source>
</evidence>
<sequence>MRAVVYSAHGDSAAELPSPEQLLAAISGHLDTGDGPVLAGFAHELGGLRAALLAHLMEPAHHSGWSGERDLRQRIGIVVADIDTWRVRHLPHRTGGRSHTHSLGQVIDQVATRYVEARWAVRHCAGRRLRRTAWFHLGQAREGYADLVADIRAGRVELPLGWRGIRAGRFGEPRTGRC</sequence>
<proteinExistence type="predicted"/>